<keyword evidence="1" id="KW-1133">Transmembrane helix</keyword>
<name>A0A5N7A7L3_9EURO</name>
<evidence type="ECO:0000256" key="1">
    <source>
        <dbReference type="SAM" id="Phobius"/>
    </source>
</evidence>
<dbReference type="Proteomes" id="UP000326268">
    <property type="component" value="Unassembled WGS sequence"/>
</dbReference>
<gene>
    <name evidence="2" type="ORF">BDV27DRAFT_126126</name>
</gene>
<feature type="transmembrane region" description="Helical" evidence="1">
    <location>
        <begin position="20"/>
        <end position="43"/>
    </location>
</feature>
<evidence type="ECO:0000313" key="3">
    <source>
        <dbReference type="Proteomes" id="UP000326268"/>
    </source>
</evidence>
<dbReference type="GeneID" id="43650927"/>
<keyword evidence="1" id="KW-0812">Transmembrane</keyword>
<keyword evidence="3" id="KW-1185">Reference proteome</keyword>
<keyword evidence="1" id="KW-0472">Membrane</keyword>
<evidence type="ECO:0000313" key="2">
    <source>
        <dbReference type="EMBL" id="KAE8365847.1"/>
    </source>
</evidence>
<dbReference type="RefSeq" id="XP_031928928.1">
    <property type="nucleotide sequence ID" value="XM_032066481.1"/>
</dbReference>
<accession>A0A5N7A7L3</accession>
<dbReference type="AlphaFoldDB" id="A0A5N7A7L3"/>
<organism evidence="2 3">
    <name type="scientific">Aspergillus caelatus</name>
    <dbReference type="NCBI Taxonomy" id="61420"/>
    <lineage>
        <taxon>Eukaryota</taxon>
        <taxon>Fungi</taxon>
        <taxon>Dikarya</taxon>
        <taxon>Ascomycota</taxon>
        <taxon>Pezizomycotina</taxon>
        <taxon>Eurotiomycetes</taxon>
        <taxon>Eurotiomycetidae</taxon>
        <taxon>Eurotiales</taxon>
        <taxon>Aspergillaceae</taxon>
        <taxon>Aspergillus</taxon>
        <taxon>Aspergillus subgen. Circumdati</taxon>
    </lineage>
</organism>
<reference evidence="2 3" key="1">
    <citation type="submission" date="2019-04" db="EMBL/GenBank/DDBJ databases">
        <title>Friends and foes A comparative genomics studyof 23 Aspergillus species from section Flavi.</title>
        <authorList>
            <consortium name="DOE Joint Genome Institute"/>
            <person name="Kjaerbolling I."/>
            <person name="Vesth T."/>
            <person name="Frisvad J.C."/>
            <person name="Nybo J.L."/>
            <person name="Theobald S."/>
            <person name="Kildgaard S."/>
            <person name="Isbrandt T."/>
            <person name="Kuo A."/>
            <person name="Sato A."/>
            <person name="Lyhne E.K."/>
            <person name="Kogle M.E."/>
            <person name="Wiebenga A."/>
            <person name="Kun R.S."/>
            <person name="Lubbers R.J."/>
            <person name="Makela M.R."/>
            <person name="Barry K."/>
            <person name="Chovatia M."/>
            <person name="Clum A."/>
            <person name="Daum C."/>
            <person name="Haridas S."/>
            <person name="He G."/>
            <person name="LaButti K."/>
            <person name="Lipzen A."/>
            <person name="Mondo S."/>
            <person name="Riley R."/>
            <person name="Salamov A."/>
            <person name="Simmons B.A."/>
            <person name="Magnuson J.K."/>
            <person name="Henrissat B."/>
            <person name="Mortensen U.H."/>
            <person name="Larsen T.O."/>
            <person name="Devries R.P."/>
            <person name="Grigoriev I.V."/>
            <person name="Machida M."/>
            <person name="Baker S.E."/>
            <person name="Andersen M.R."/>
        </authorList>
    </citation>
    <scope>NUCLEOTIDE SEQUENCE [LARGE SCALE GENOMIC DNA]</scope>
    <source>
        <strain evidence="2 3">CBS 763.97</strain>
    </source>
</reference>
<proteinExistence type="predicted"/>
<sequence>MLAFHCSNSSLNVFFFFSFFSFYLSEDLVPYFVLFIFFFKILFCRPAKRIWKNTFP</sequence>
<protein>
    <submittedName>
        <fullName evidence="2">Uncharacterized protein</fullName>
    </submittedName>
</protein>
<dbReference type="EMBL" id="ML737623">
    <property type="protein sequence ID" value="KAE8365847.1"/>
    <property type="molecule type" value="Genomic_DNA"/>
</dbReference>